<feature type="domain" description="Disease resistance R13L4/SHOC-2-like LRR" evidence="4">
    <location>
        <begin position="240"/>
        <end position="521"/>
    </location>
</feature>
<feature type="domain" description="Disease resistance protein winged helix" evidence="3">
    <location>
        <begin position="139"/>
        <end position="187"/>
    </location>
</feature>
<dbReference type="InterPro" id="IPR027417">
    <property type="entry name" value="P-loop_NTPase"/>
</dbReference>
<evidence type="ECO:0000313" key="5">
    <source>
        <dbReference type="EMBL" id="GJN34817.1"/>
    </source>
</evidence>
<evidence type="ECO:0000256" key="2">
    <source>
        <dbReference type="ARBA" id="ARBA00022821"/>
    </source>
</evidence>
<protein>
    <recommendedName>
        <fullName evidence="7">NB-ARC domain-containing protein</fullName>
    </recommendedName>
</protein>
<evidence type="ECO:0000259" key="3">
    <source>
        <dbReference type="Pfam" id="PF23559"/>
    </source>
</evidence>
<dbReference type="AlphaFoldDB" id="A0AAV5FIN5"/>
<name>A0AAV5FIN5_ELECO</name>
<dbReference type="PANTHER" id="PTHR23155">
    <property type="entry name" value="DISEASE RESISTANCE PROTEIN RP"/>
    <property type="match status" value="1"/>
</dbReference>
<dbReference type="GO" id="GO:0043531">
    <property type="term" value="F:ADP binding"/>
    <property type="evidence" value="ECO:0007669"/>
    <property type="project" value="InterPro"/>
</dbReference>
<evidence type="ECO:0000313" key="6">
    <source>
        <dbReference type="Proteomes" id="UP001054889"/>
    </source>
</evidence>
<dbReference type="InterPro" id="IPR055414">
    <property type="entry name" value="LRR_R13L4/SHOC2-like"/>
</dbReference>
<dbReference type="Proteomes" id="UP001054889">
    <property type="component" value="Unassembled WGS sequence"/>
</dbReference>
<dbReference type="Pfam" id="PF23598">
    <property type="entry name" value="LRR_14"/>
    <property type="match status" value="1"/>
</dbReference>
<dbReference type="EMBL" id="BQKI01000086">
    <property type="protein sequence ID" value="GJN34817.1"/>
    <property type="molecule type" value="Genomic_DNA"/>
</dbReference>
<sequence>MKNGSRILFATRNEVVAQQPNARKKLYQPKLLNIEESTKLLLSTALREYMLVGSSNSHANERPNFDKLEEMGKDIAKKCQGLPLAIVVLGGYLSRNLDVTMGKSSTIINTVLYNMITSGKVIGAALDLSFYDMPVHLRGLIPLVRGYSHEEVAIKYIDELVQRCMIQVEKRAISGRVMMIKMHDIVHHWGMERARKERFIKNYCTLHVEVETACSEETMEFYHAALQGFLAQQVSIYNTKLRSLLAFHLSSVPEGKSFQGLHHLRVLYLHCLEKEVFLPREIGKMRYLRYLGFGGTCTYHLPSSVGNLLSLETIDATGGRIYHIPGSMWKIPGLQRVRIARAAGWSVPRISSQSKVQVTVLSSTDDLHSQRSSNRKILEAEQLMEATIQQLSNDKNPSHSYIFGMTYNTEEAGNHLKIVGRCMKRPQFNTDLPDFEMMDHITALTLQCANLLNTDQKMLEIGRMMFLKVLEIGERSYTGLVLTCPSGSFKCLVQLVLYDLALESWKMQVQSMISLRELTICKCPNLVYLPEGLLRLPHLCKIPGFTLRRYEEGDAASVLPVPDPVRAPSTWQELRSTEATS</sequence>
<keyword evidence="2" id="KW-0611">Plant defense</keyword>
<dbReference type="GO" id="GO:0098542">
    <property type="term" value="P:defense response to other organism"/>
    <property type="evidence" value="ECO:0007669"/>
    <property type="project" value="TreeGrafter"/>
</dbReference>
<organism evidence="5 6">
    <name type="scientific">Eleusine coracana subsp. coracana</name>
    <dbReference type="NCBI Taxonomy" id="191504"/>
    <lineage>
        <taxon>Eukaryota</taxon>
        <taxon>Viridiplantae</taxon>
        <taxon>Streptophyta</taxon>
        <taxon>Embryophyta</taxon>
        <taxon>Tracheophyta</taxon>
        <taxon>Spermatophyta</taxon>
        <taxon>Magnoliopsida</taxon>
        <taxon>Liliopsida</taxon>
        <taxon>Poales</taxon>
        <taxon>Poaceae</taxon>
        <taxon>PACMAD clade</taxon>
        <taxon>Chloridoideae</taxon>
        <taxon>Cynodonteae</taxon>
        <taxon>Eleusininae</taxon>
        <taxon>Eleusine</taxon>
    </lineage>
</organism>
<comment type="caution">
    <text evidence="5">The sequence shown here is derived from an EMBL/GenBank/DDBJ whole genome shotgun (WGS) entry which is preliminary data.</text>
</comment>
<evidence type="ECO:0000256" key="1">
    <source>
        <dbReference type="ARBA" id="ARBA00022737"/>
    </source>
</evidence>
<dbReference type="InterPro" id="IPR058922">
    <property type="entry name" value="WHD_DRP"/>
</dbReference>
<dbReference type="SUPFAM" id="SSF52058">
    <property type="entry name" value="L domain-like"/>
    <property type="match status" value="1"/>
</dbReference>
<dbReference type="InterPro" id="IPR032675">
    <property type="entry name" value="LRR_dom_sf"/>
</dbReference>
<keyword evidence="6" id="KW-1185">Reference proteome</keyword>
<evidence type="ECO:0008006" key="7">
    <source>
        <dbReference type="Google" id="ProtNLM"/>
    </source>
</evidence>
<dbReference type="Pfam" id="PF23559">
    <property type="entry name" value="WHD_DRP"/>
    <property type="match status" value="1"/>
</dbReference>
<dbReference type="Gene3D" id="3.80.10.10">
    <property type="entry name" value="Ribonuclease Inhibitor"/>
    <property type="match status" value="1"/>
</dbReference>
<dbReference type="InterPro" id="IPR042197">
    <property type="entry name" value="Apaf_helical"/>
</dbReference>
<proteinExistence type="predicted"/>
<reference evidence="5" key="1">
    <citation type="journal article" date="2018" name="DNA Res.">
        <title>Multiple hybrid de novo genome assembly of finger millet, an orphan allotetraploid crop.</title>
        <authorList>
            <person name="Hatakeyama M."/>
            <person name="Aluri S."/>
            <person name="Balachadran M.T."/>
            <person name="Sivarajan S.R."/>
            <person name="Patrignani A."/>
            <person name="Gruter S."/>
            <person name="Poveda L."/>
            <person name="Shimizu-Inatsugi R."/>
            <person name="Baeten J."/>
            <person name="Francoijs K.J."/>
            <person name="Nataraja K.N."/>
            <person name="Reddy Y.A.N."/>
            <person name="Phadnis S."/>
            <person name="Ravikumar R.L."/>
            <person name="Schlapbach R."/>
            <person name="Sreeman S.M."/>
            <person name="Shimizu K.K."/>
        </authorList>
    </citation>
    <scope>NUCLEOTIDE SEQUENCE</scope>
</reference>
<reference evidence="5" key="2">
    <citation type="submission" date="2021-12" db="EMBL/GenBank/DDBJ databases">
        <title>Resequencing data analysis of finger millet.</title>
        <authorList>
            <person name="Hatakeyama M."/>
            <person name="Aluri S."/>
            <person name="Balachadran M.T."/>
            <person name="Sivarajan S.R."/>
            <person name="Poveda L."/>
            <person name="Shimizu-Inatsugi R."/>
            <person name="Schlapbach R."/>
            <person name="Sreeman S.M."/>
            <person name="Shimizu K.K."/>
        </authorList>
    </citation>
    <scope>NUCLEOTIDE SEQUENCE</scope>
</reference>
<dbReference type="SUPFAM" id="SSF52540">
    <property type="entry name" value="P-loop containing nucleoside triphosphate hydrolases"/>
    <property type="match status" value="1"/>
</dbReference>
<dbReference type="Gene3D" id="1.10.8.430">
    <property type="entry name" value="Helical domain of apoptotic protease-activating factors"/>
    <property type="match status" value="1"/>
</dbReference>
<accession>A0AAV5FIN5</accession>
<keyword evidence="1" id="KW-0677">Repeat</keyword>
<dbReference type="PANTHER" id="PTHR23155:SF1185">
    <property type="entry name" value="DISEASE RESISTANCE RPP8-LIKE PROTEIN 3-RELATED"/>
    <property type="match status" value="1"/>
</dbReference>
<dbReference type="InterPro" id="IPR044974">
    <property type="entry name" value="Disease_R_plants"/>
</dbReference>
<gene>
    <name evidence="5" type="primary">gb23515</name>
    <name evidence="5" type="ORF">PR202_gb23515</name>
</gene>
<evidence type="ECO:0000259" key="4">
    <source>
        <dbReference type="Pfam" id="PF23598"/>
    </source>
</evidence>